<dbReference type="CDD" id="cd01948">
    <property type="entry name" value="EAL"/>
    <property type="match status" value="1"/>
</dbReference>
<dbReference type="PANTHER" id="PTHR33121">
    <property type="entry name" value="CYCLIC DI-GMP PHOSPHODIESTERASE PDEF"/>
    <property type="match status" value="1"/>
</dbReference>
<dbReference type="AlphaFoldDB" id="A0AAU9BA57"/>
<dbReference type="Gene3D" id="3.20.20.450">
    <property type="entry name" value="EAL domain"/>
    <property type="match status" value="1"/>
</dbReference>
<evidence type="ECO:0000313" key="2">
    <source>
        <dbReference type="EMBL" id="BCL41814.1"/>
    </source>
</evidence>
<dbReference type="SUPFAM" id="SSF141868">
    <property type="entry name" value="EAL domain-like"/>
    <property type="match status" value="1"/>
</dbReference>
<reference evidence="2" key="1">
    <citation type="journal article" date="2020" name="J Glob Antimicrob Resist">
        <title>Genomic characterization of clinical Enterobacter roggenkampii co-harboring blaIMP-1- and blaGES-5-encoding IncP6 and mcr-9-encoding IncHI2 plasmids isolated in Japan.</title>
        <authorList>
            <person name="Umeda K."/>
            <person name="Nakamura H."/>
            <person name="Fukuda A."/>
            <person name="Matsumoto Y."/>
            <person name="Motooka D."/>
            <person name="Nakamura S."/>
            <person name="Yasui Y."/>
            <person name="Yoshida H."/>
            <person name="Kawahara R."/>
        </authorList>
    </citation>
    <scope>NUCLEOTIDE SEQUENCE</scope>
    <source>
        <strain evidence="2">OIPH-N260</strain>
    </source>
</reference>
<dbReference type="SMART" id="SM00052">
    <property type="entry name" value="EAL"/>
    <property type="match status" value="1"/>
</dbReference>
<protein>
    <recommendedName>
        <fullName evidence="1">EAL domain-containing protein</fullName>
    </recommendedName>
</protein>
<accession>A0AAU9BA57</accession>
<organism evidence="2 3">
    <name type="scientific">Enterobacter roggenkampii</name>
    <dbReference type="NCBI Taxonomy" id="1812935"/>
    <lineage>
        <taxon>Bacteria</taxon>
        <taxon>Pseudomonadati</taxon>
        <taxon>Pseudomonadota</taxon>
        <taxon>Gammaproteobacteria</taxon>
        <taxon>Enterobacterales</taxon>
        <taxon>Enterobacteriaceae</taxon>
        <taxon>Enterobacter</taxon>
        <taxon>Enterobacter cloacae complex</taxon>
    </lineage>
</organism>
<dbReference type="PANTHER" id="PTHR33121:SF79">
    <property type="entry name" value="CYCLIC DI-GMP PHOSPHODIESTERASE PDED-RELATED"/>
    <property type="match status" value="1"/>
</dbReference>
<proteinExistence type="predicted"/>
<evidence type="ECO:0000313" key="3">
    <source>
        <dbReference type="Proteomes" id="UP000595858"/>
    </source>
</evidence>
<dbReference type="GO" id="GO:0071111">
    <property type="term" value="F:cyclic-guanylate-specific phosphodiesterase activity"/>
    <property type="evidence" value="ECO:0007669"/>
    <property type="project" value="InterPro"/>
</dbReference>
<dbReference type="InterPro" id="IPR050706">
    <property type="entry name" value="Cyclic-di-GMP_PDE-like"/>
</dbReference>
<feature type="domain" description="EAL" evidence="1">
    <location>
        <begin position="23"/>
        <end position="276"/>
    </location>
</feature>
<sequence>MTTIKRHPTLLSGIRSLLTPYFYHVTARTLIDAIAQHQIVPVYQPFYDSQTGLMAGIEVLARWKHPLYGNVAPDTFIPLAEKHNLIAMLTHHLILQVITDLQHRIHLFPEGLYISLNLSPSNCLDPRFESDTVALLQKLATRHVQLIIEITEKHPLHVTPQLSEWFAALRRSPISIALDDFGTGYSNLAYIHALDPEYIKIDRLFVSQIGEHGDLRLMESLIELAKKMHLRIIAEGVETQHQADYLRLNECDFLQGYYFCRPVQADELVRIVNQGERTTTPNTGWLQ</sequence>
<dbReference type="InterPro" id="IPR001633">
    <property type="entry name" value="EAL_dom"/>
</dbReference>
<dbReference type="Proteomes" id="UP000595858">
    <property type="component" value="Chromosome"/>
</dbReference>
<dbReference type="InterPro" id="IPR035919">
    <property type="entry name" value="EAL_sf"/>
</dbReference>
<dbReference type="RefSeq" id="WP_045416617.1">
    <property type="nucleotide sequence ID" value="NZ_AP023447.1"/>
</dbReference>
<gene>
    <name evidence="2" type="ORF">OIPHN260_13160</name>
</gene>
<name>A0AAU9BA57_9ENTR</name>
<dbReference type="EMBL" id="AP023447">
    <property type="protein sequence ID" value="BCL41814.1"/>
    <property type="molecule type" value="Genomic_DNA"/>
</dbReference>
<dbReference type="PROSITE" id="PS50883">
    <property type="entry name" value="EAL"/>
    <property type="match status" value="1"/>
</dbReference>
<evidence type="ECO:0000259" key="1">
    <source>
        <dbReference type="PROSITE" id="PS50883"/>
    </source>
</evidence>
<dbReference type="Pfam" id="PF00563">
    <property type="entry name" value="EAL"/>
    <property type="match status" value="1"/>
</dbReference>